<evidence type="ECO:0000259" key="8">
    <source>
        <dbReference type="Pfam" id="PF00884"/>
    </source>
</evidence>
<dbReference type="CDD" id="cd16015">
    <property type="entry name" value="LTA_synthase"/>
    <property type="match status" value="1"/>
</dbReference>
<dbReference type="PANTHER" id="PTHR47371">
    <property type="entry name" value="LIPOTEICHOIC ACID SYNTHASE"/>
    <property type="match status" value="1"/>
</dbReference>
<dbReference type="InterPro" id="IPR000917">
    <property type="entry name" value="Sulfatase_N"/>
</dbReference>
<dbReference type="SUPFAM" id="SSF53649">
    <property type="entry name" value="Alkaline phosphatase-like"/>
    <property type="match status" value="1"/>
</dbReference>
<dbReference type="PANTHER" id="PTHR47371:SF3">
    <property type="entry name" value="PHOSPHOGLYCEROL TRANSFERASE I"/>
    <property type="match status" value="1"/>
</dbReference>
<evidence type="ECO:0000256" key="3">
    <source>
        <dbReference type="ARBA" id="ARBA00022475"/>
    </source>
</evidence>
<gene>
    <name evidence="9" type="ORF">SD70_15605</name>
</gene>
<evidence type="ECO:0000256" key="1">
    <source>
        <dbReference type="ARBA" id="ARBA00004651"/>
    </source>
</evidence>
<keyword evidence="10" id="KW-1185">Reference proteome</keyword>
<feature type="transmembrane region" description="Helical" evidence="7">
    <location>
        <begin position="69"/>
        <end position="87"/>
    </location>
</feature>
<feature type="domain" description="Sulfatase N-terminal" evidence="8">
    <location>
        <begin position="246"/>
        <end position="538"/>
    </location>
</feature>
<organism evidence="9 10">
    <name type="scientific">Gordoniibacillus kamchatkensis</name>
    <dbReference type="NCBI Taxonomy" id="1590651"/>
    <lineage>
        <taxon>Bacteria</taxon>
        <taxon>Bacillati</taxon>
        <taxon>Bacillota</taxon>
        <taxon>Bacilli</taxon>
        <taxon>Bacillales</taxon>
        <taxon>Paenibacillaceae</taxon>
        <taxon>Gordoniibacillus</taxon>
    </lineage>
</organism>
<evidence type="ECO:0000256" key="4">
    <source>
        <dbReference type="ARBA" id="ARBA00022692"/>
    </source>
</evidence>
<evidence type="ECO:0000256" key="7">
    <source>
        <dbReference type="SAM" id="Phobius"/>
    </source>
</evidence>
<evidence type="ECO:0000256" key="2">
    <source>
        <dbReference type="ARBA" id="ARBA00004936"/>
    </source>
</evidence>
<dbReference type="EMBL" id="JXAK01000026">
    <property type="protein sequence ID" value="KIL40104.1"/>
    <property type="molecule type" value="Genomic_DNA"/>
</dbReference>
<keyword evidence="3" id="KW-1003">Cell membrane</keyword>
<dbReference type="InterPro" id="IPR017850">
    <property type="entry name" value="Alkaline_phosphatase_core_sf"/>
</dbReference>
<keyword evidence="6 7" id="KW-0472">Membrane</keyword>
<dbReference type="RefSeq" id="WP_041048465.1">
    <property type="nucleotide sequence ID" value="NZ_JXAK01000026.1"/>
</dbReference>
<evidence type="ECO:0000256" key="5">
    <source>
        <dbReference type="ARBA" id="ARBA00022989"/>
    </source>
</evidence>
<proteinExistence type="predicted"/>
<reference evidence="9 10" key="1">
    <citation type="submission" date="2014-12" db="EMBL/GenBank/DDBJ databases">
        <title>Draft genome sequence of Paenibacillus kamchatkensis strain B-2647.</title>
        <authorList>
            <person name="Karlyshev A.V."/>
            <person name="Kudryashova E.B."/>
        </authorList>
    </citation>
    <scope>NUCLEOTIDE SEQUENCE [LARGE SCALE GENOMIC DNA]</scope>
    <source>
        <strain evidence="9 10">VKM B-2647</strain>
    </source>
</reference>
<keyword evidence="4 7" id="KW-0812">Transmembrane</keyword>
<evidence type="ECO:0000256" key="6">
    <source>
        <dbReference type="ARBA" id="ARBA00023136"/>
    </source>
</evidence>
<accession>A0ABR5AGD5</accession>
<dbReference type="Gene3D" id="3.40.720.10">
    <property type="entry name" value="Alkaline Phosphatase, subunit A"/>
    <property type="match status" value="1"/>
</dbReference>
<dbReference type="Pfam" id="PF00884">
    <property type="entry name" value="Sulfatase"/>
    <property type="match status" value="1"/>
</dbReference>
<comment type="caution">
    <text evidence="9">The sequence shown here is derived from an EMBL/GenBank/DDBJ whole genome shotgun (WGS) entry which is preliminary data.</text>
</comment>
<name>A0ABR5AGD5_9BACL</name>
<dbReference type="Proteomes" id="UP000031967">
    <property type="component" value="Unassembled WGS sequence"/>
</dbReference>
<keyword evidence="5 7" id="KW-1133">Transmembrane helix</keyword>
<protein>
    <recommendedName>
        <fullName evidence="8">Sulfatase N-terminal domain-containing protein</fullName>
    </recommendedName>
</protein>
<comment type="subcellular location">
    <subcellularLocation>
        <location evidence="1">Cell membrane</location>
        <topology evidence="1">Multi-pass membrane protein</topology>
    </subcellularLocation>
</comment>
<comment type="pathway">
    <text evidence="2">Cell wall biogenesis; lipoteichoic acid biosynthesis.</text>
</comment>
<dbReference type="InterPro" id="IPR050448">
    <property type="entry name" value="OpgB/LTA_synthase_biosynth"/>
</dbReference>
<feature type="transmembrane region" description="Helical" evidence="7">
    <location>
        <begin position="118"/>
        <end position="138"/>
    </location>
</feature>
<sequence length="604" mass="67068">MKKLGALGPLLWTALTANLLALSIQYVSLKPYGISLLYWVNAHKDLYALSAGILFCILLGFGALVNNYYFAIIVFTALIGALDFGQYHKLRILGEPIYPWDLNQLKNMKEMLQIVRNMVSPGLLIAAALLVVIALAATFRIPRKRLKLPLRAAFLTIAVLVVFACTHLQNSAFAKPLEKLGAADYHWNQQQNYLENGFMLAFLDNLGAKMQNQPADYSEAAMAQIVQKYGQTTNASATASGTQEQPNIVYVMDESLFDPTRLTGITFSEDPMANFHEYQNTYATGYSLSPTFGGGTSNVEFEALTGLNMSFMNEGAVPYQQILAKKNSFPSLVSMLKSRGYETTAVHPFDKTFYNRNRVYPVLGFDQFISQDDIKYKDKLSPNGYISDMSAVKQVVDVLNSGDQPHFVHLVTMQNHLPIAEGMNGPNTIQVSGLSGSGQTEMESYAQSVKETDKAVQYLVDSIQQLKRPTIVVVFGDHLPALQDQTYADHLSAATPEQKQQFLHETPLLIAANYPLQDKNLGTIAPSFFGPLVFELTGQQLPPYYQLLDNVRKQLPGIGPNLYVDANNVASLSLNDEQKQLLHDYELVQYDLLYGRGYAASLLK</sequence>
<feature type="transmembrane region" description="Helical" evidence="7">
    <location>
        <begin position="47"/>
        <end position="64"/>
    </location>
</feature>
<evidence type="ECO:0000313" key="10">
    <source>
        <dbReference type="Proteomes" id="UP000031967"/>
    </source>
</evidence>
<feature type="transmembrane region" description="Helical" evidence="7">
    <location>
        <begin position="150"/>
        <end position="169"/>
    </location>
</feature>
<evidence type="ECO:0000313" key="9">
    <source>
        <dbReference type="EMBL" id="KIL40104.1"/>
    </source>
</evidence>